<dbReference type="AlphaFoldDB" id="A0A182QRV0"/>
<feature type="compositionally biased region" description="Basic and acidic residues" evidence="2">
    <location>
        <begin position="260"/>
        <end position="270"/>
    </location>
</feature>
<dbReference type="EMBL" id="AXCN02000732">
    <property type="status" value="NOT_ANNOTATED_CDS"/>
    <property type="molecule type" value="Genomic_DNA"/>
</dbReference>
<dbReference type="STRING" id="69004.A0A182QRV0"/>
<feature type="compositionally biased region" description="Polar residues" evidence="2">
    <location>
        <begin position="414"/>
        <end position="429"/>
    </location>
</feature>
<feature type="coiled-coil region" evidence="1">
    <location>
        <begin position="27"/>
        <end position="54"/>
    </location>
</feature>
<evidence type="ECO:0000256" key="1">
    <source>
        <dbReference type="SAM" id="Coils"/>
    </source>
</evidence>
<dbReference type="VEuPathDB" id="VectorBase:AFAF015614"/>
<dbReference type="EnsemblMetazoa" id="AFAF015614-RA">
    <property type="protein sequence ID" value="AFAF015614-PA"/>
    <property type="gene ID" value="AFAF015614"/>
</dbReference>
<evidence type="ECO:0000313" key="4">
    <source>
        <dbReference type="Proteomes" id="UP000075886"/>
    </source>
</evidence>
<feature type="region of interest" description="Disordered" evidence="2">
    <location>
        <begin position="228"/>
        <end position="270"/>
    </location>
</feature>
<name>A0A182QRV0_9DIPT</name>
<evidence type="ECO:0000256" key="2">
    <source>
        <dbReference type="SAM" id="MobiDB-lite"/>
    </source>
</evidence>
<organism evidence="3 4">
    <name type="scientific">Anopheles farauti</name>
    <dbReference type="NCBI Taxonomy" id="69004"/>
    <lineage>
        <taxon>Eukaryota</taxon>
        <taxon>Metazoa</taxon>
        <taxon>Ecdysozoa</taxon>
        <taxon>Arthropoda</taxon>
        <taxon>Hexapoda</taxon>
        <taxon>Insecta</taxon>
        <taxon>Pterygota</taxon>
        <taxon>Neoptera</taxon>
        <taxon>Endopterygota</taxon>
        <taxon>Diptera</taxon>
        <taxon>Nematocera</taxon>
        <taxon>Culicoidea</taxon>
        <taxon>Culicidae</taxon>
        <taxon>Anophelinae</taxon>
        <taxon>Anopheles</taxon>
    </lineage>
</organism>
<evidence type="ECO:0000313" key="3">
    <source>
        <dbReference type="EnsemblMetazoa" id="AFAF015614-PA"/>
    </source>
</evidence>
<reference evidence="3" key="2">
    <citation type="submission" date="2020-05" db="UniProtKB">
        <authorList>
            <consortium name="EnsemblMetazoa"/>
        </authorList>
    </citation>
    <scope>IDENTIFICATION</scope>
    <source>
        <strain evidence="3">FAR1</strain>
    </source>
</reference>
<accession>A0A182QRV0</accession>
<dbReference type="Proteomes" id="UP000075886">
    <property type="component" value="Unassembled WGS sequence"/>
</dbReference>
<reference evidence="4" key="1">
    <citation type="submission" date="2014-01" db="EMBL/GenBank/DDBJ databases">
        <title>The Genome Sequence of Anopheles farauti FAR1 (V2).</title>
        <authorList>
            <consortium name="The Broad Institute Genomics Platform"/>
            <person name="Neafsey D.E."/>
            <person name="Besansky N."/>
            <person name="Howell P."/>
            <person name="Walton C."/>
            <person name="Young S.K."/>
            <person name="Zeng Q."/>
            <person name="Gargeya S."/>
            <person name="Fitzgerald M."/>
            <person name="Haas B."/>
            <person name="Abouelleil A."/>
            <person name="Allen A.W."/>
            <person name="Alvarado L."/>
            <person name="Arachchi H.M."/>
            <person name="Berlin A.M."/>
            <person name="Chapman S.B."/>
            <person name="Gainer-Dewar J."/>
            <person name="Goldberg J."/>
            <person name="Griggs A."/>
            <person name="Gujja S."/>
            <person name="Hansen M."/>
            <person name="Howarth C."/>
            <person name="Imamovic A."/>
            <person name="Ireland A."/>
            <person name="Larimer J."/>
            <person name="McCowan C."/>
            <person name="Murphy C."/>
            <person name="Pearson M."/>
            <person name="Poon T.W."/>
            <person name="Priest M."/>
            <person name="Roberts A."/>
            <person name="Saif S."/>
            <person name="Shea T."/>
            <person name="Sisk P."/>
            <person name="Sykes S."/>
            <person name="Wortman J."/>
            <person name="Nusbaum C."/>
            <person name="Birren B."/>
        </authorList>
    </citation>
    <scope>NUCLEOTIDE SEQUENCE [LARGE SCALE GENOMIC DNA]</scope>
    <source>
        <strain evidence="4">FAR1</strain>
    </source>
</reference>
<keyword evidence="1" id="KW-0175">Coiled coil</keyword>
<feature type="region of interest" description="Disordered" evidence="2">
    <location>
        <begin position="1"/>
        <end position="26"/>
    </location>
</feature>
<proteinExistence type="predicted"/>
<protein>
    <submittedName>
        <fullName evidence="3">Uncharacterized protein</fullName>
    </submittedName>
</protein>
<sequence>MPATTVKSEATDQHNNCDNEEEEPKDMKNAHLIINELRNRCRNQSEQIMGWKKAFSLQQEQNHRLQKEKTEQLNYLTSQLLLLESRIMRKQKQVSNVIYQRELTIYRQQRIIETLSSRLIDHGIMDVGMDAPMHSGSNSNDFDSLNDSDSAVVLEDVDSDCNSSIYFGGGSISGGGNLKSRCGSNKMTNDVTIVRSISDAIETNLKYNNTRRSNCFLRRPEILETVYSVEEDPEPQNASAAAAAASGGTPSDPTSPKPDAVSEKRDKFKNRTEKCISTDHPESGQSATPVAPVIITSSSCDVDSDLCDTPSAHQQLLQHQHQQQQQQQGCKVQGAVTNFNRVMSNHRSVTKPKDVKYKRINKAKSKSLEELRGRLKHWVERGTCNVNLTLDPNGGAHLTGHLSEHCGAAGTLGQPGQSQQQPNLAQSYA</sequence>
<keyword evidence="4" id="KW-1185">Reference proteome</keyword>
<feature type="region of interest" description="Disordered" evidence="2">
    <location>
        <begin position="409"/>
        <end position="429"/>
    </location>
</feature>